<feature type="chain" id="PRO_5047125901" evidence="1">
    <location>
        <begin position="22"/>
        <end position="92"/>
    </location>
</feature>
<dbReference type="RefSeq" id="WP_285674022.1">
    <property type="nucleotide sequence ID" value="NZ_BSYI01000045.1"/>
</dbReference>
<gene>
    <name evidence="2" type="ORF">LNKW23_40810</name>
</gene>
<keyword evidence="3" id="KW-1185">Reference proteome</keyword>
<name>A0ABQ6LSB6_9RHOB</name>
<organism evidence="2 3">
    <name type="scientific">Paralimibaculum aggregatum</name>
    <dbReference type="NCBI Taxonomy" id="3036245"/>
    <lineage>
        <taxon>Bacteria</taxon>
        <taxon>Pseudomonadati</taxon>
        <taxon>Pseudomonadota</taxon>
        <taxon>Alphaproteobacteria</taxon>
        <taxon>Rhodobacterales</taxon>
        <taxon>Paracoccaceae</taxon>
        <taxon>Paralimibaculum</taxon>
    </lineage>
</organism>
<accession>A0ABQ6LSB6</accession>
<sequence length="92" mass="9927">MRTLALSLALAAFCLSAPAGAGERLAGGYVPPKPKEGYSYPECFCTDSQGRRVEIGQMACLHIGSRQVMSRCEKARNLVIWRHQTEGCAPGV</sequence>
<keyword evidence="1" id="KW-0732">Signal</keyword>
<proteinExistence type="predicted"/>
<evidence type="ECO:0000313" key="3">
    <source>
        <dbReference type="Proteomes" id="UP001239909"/>
    </source>
</evidence>
<evidence type="ECO:0000313" key="2">
    <source>
        <dbReference type="EMBL" id="GMG84865.1"/>
    </source>
</evidence>
<dbReference type="Proteomes" id="UP001239909">
    <property type="component" value="Unassembled WGS sequence"/>
</dbReference>
<comment type="caution">
    <text evidence="2">The sequence shown here is derived from an EMBL/GenBank/DDBJ whole genome shotgun (WGS) entry which is preliminary data.</text>
</comment>
<dbReference type="EMBL" id="BSYI01000045">
    <property type="protein sequence ID" value="GMG84865.1"/>
    <property type="molecule type" value="Genomic_DNA"/>
</dbReference>
<protein>
    <submittedName>
        <fullName evidence="2">Uncharacterized protein</fullName>
    </submittedName>
</protein>
<feature type="signal peptide" evidence="1">
    <location>
        <begin position="1"/>
        <end position="21"/>
    </location>
</feature>
<evidence type="ECO:0000256" key="1">
    <source>
        <dbReference type="SAM" id="SignalP"/>
    </source>
</evidence>
<reference evidence="2 3" key="1">
    <citation type="submission" date="2023-04" db="EMBL/GenBank/DDBJ databases">
        <title>Marinoamorphus aggregata gen. nov., sp. Nov., isolate from tissue of brittle star Ophioplocus japonicus.</title>
        <authorList>
            <person name="Kawano K."/>
            <person name="Sawayama S."/>
            <person name="Nakagawa S."/>
        </authorList>
    </citation>
    <scope>NUCLEOTIDE SEQUENCE [LARGE SCALE GENOMIC DNA]</scope>
    <source>
        <strain evidence="2 3">NKW23</strain>
    </source>
</reference>